<organism evidence="3 4">
    <name type="scientific">Bdellovibrio bacteriovorus</name>
    <dbReference type="NCBI Taxonomy" id="959"/>
    <lineage>
        <taxon>Bacteria</taxon>
        <taxon>Pseudomonadati</taxon>
        <taxon>Bdellovibrionota</taxon>
        <taxon>Bdellovibrionia</taxon>
        <taxon>Bdellovibrionales</taxon>
        <taxon>Pseudobdellovibrionaceae</taxon>
        <taxon>Bdellovibrio</taxon>
    </lineage>
</organism>
<keyword evidence="1" id="KW-0328">Glycosyltransferase</keyword>
<dbReference type="GO" id="GO:0008713">
    <property type="term" value="F:ADP-heptose-lipopolysaccharide heptosyltransferase activity"/>
    <property type="evidence" value="ECO:0007669"/>
    <property type="project" value="TreeGrafter"/>
</dbReference>
<dbReference type="Proteomes" id="UP000075320">
    <property type="component" value="Unassembled WGS sequence"/>
</dbReference>
<keyword evidence="4" id="KW-1185">Reference proteome</keyword>
<evidence type="ECO:0000313" key="3">
    <source>
        <dbReference type="EMBL" id="KYG65009.1"/>
    </source>
</evidence>
<dbReference type="GO" id="GO:0009244">
    <property type="term" value="P:lipopolysaccharide core region biosynthetic process"/>
    <property type="evidence" value="ECO:0007669"/>
    <property type="project" value="TreeGrafter"/>
</dbReference>
<name>A0A150WLX4_BDEBC</name>
<dbReference type="PANTHER" id="PTHR30160">
    <property type="entry name" value="TETRAACYLDISACCHARIDE 4'-KINASE-RELATED"/>
    <property type="match status" value="1"/>
</dbReference>
<comment type="caution">
    <text evidence="3">The sequence shown here is derived from an EMBL/GenBank/DDBJ whole genome shotgun (WGS) entry which is preliminary data.</text>
</comment>
<dbReference type="AlphaFoldDB" id="A0A150WLX4"/>
<protein>
    <submittedName>
        <fullName evidence="3">Heptosyltransferase</fullName>
    </submittedName>
</protein>
<accession>A0A150WLX4</accession>
<dbReference type="InterPro" id="IPR002201">
    <property type="entry name" value="Glyco_trans_9"/>
</dbReference>
<gene>
    <name evidence="3" type="ORF">AZI86_12210</name>
</gene>
<dbReference type="CDD" id="cd03789">
    <property type="entry name" value="GT9_LPS_heptosyltransferase"/>
    <property type="match status" value="1"/>
</dbReference>
<evidence type="ECO:0000256" key="2">
    <source>
        <dbReference type="ARBA" id="ARBA00022679"/>
    </source>
</evidence>
<proteinExistence type="predicted"/>
<dbReference type="EMBL" id="LUKE01000002">
    <property type="protein sequence ID" value="KYG65009.1"/>
    <property type="molecule type" value="Genomic_DNA"/>
</dbReference>
<dbReference type="OrthoDB" id="5290149at2"/>
<dbReference type="GO" id="GO:0005829">
    <property type="term" value="C:cytosol"/>
    <property type="evidence" value="ECO:0007669"/>
    <property type="project" value="TreeGrafter"/>
</dbReference>
<sequence length="357" mass="39383">MLIVHLGALGAVVRSTANLRAIKRKYPGSMITWVTDAPAHHLLTNHPAIDRVLTTNENDMLQLSALEFEIAFVVDKSLKAVGVIKRTTVDQIYGFKSHPVNGAIIPATTAAEELWSLGLDNNKKFFENKKPETQLMIEALELGEFRRDEYWLPLTAGEEKKSQERKAKWLGSYQGIIGLNTGCSSVIAYKKLSVEMHRELILKLRAKMPHMQIVLLGGPEDTERNQRISYGLDVINSDTESGLRDGLVSIAACDVVVTGDSLGMHMAISQSKQVVAWFGPTCAQEIDLYDRGFKVLSQSPCSPCWKRTCEKSIMCYDQVSLKELMDAIKSCCTNGLSGGLAPLDSAPQKNERAVATT</sequence>
<evidence type="ECO:0000256" key="1">
    <source>
        <dbReference type="ARBA" id="ARBA00022676"/>
    </source>
</evidence>
<dbReference type="SUPFAM" id="SSF53756">
    <property type="entry name" value="UDP-Glycosyltransferase/glycogen phosphorylase"/>
    <property type="match status" value="1"/>
</dbReference>
<dbReference type="Gene3D" id="3.40.50.2000">
    <property type="entry name" value="Glycogen Phosphorylase B"/>
    <property type="match status" value="2"/>
</dbReference>
<reference evidence="3 4" key="1">
    <citation type="submission" date="2016-03" db="EMBL/GenBank/DDBJ databases">
        <authorList>
            <person name="Ploux O."/>
        </authorList>
    </citation>
    <scope>NUCLEOTIDE SEQUENCE [LARGE SCALE GENOMIC DNA]</scope>
    <source>
        <strain evidence="3 4">R0</strain>
    </source>
</reference>
<evidence type="ECO:0000313" key="4">
    <source>
        <dbReference type="Proteomes" id="UP000075320"/>
    </source>
</evidence>
<keyword evidence="2 3" id="KW-0808">Transferase</keyword>
<dbReference type="InterPro" id="IPR051199">
    <property type="entry name" value="LPS_LOS_Heptosyltrfase"/>
</dbReference>
<dbReference type="PANTHER" id="PTHR30160:SF7">
    <property type="entry name" value="ADP-HEPTOSE--LPS HEPTOSYLTRANSFERASE 2"/>
    <property type="match status" value="1"/>
</dbReference>
<dbReference type="Pfam" id="PF01075">
    <property type="entry name" value="Glyco_transf_9"/>
    <property type="match status" value="1"/>
</dbReference>